<evidence type="ECO:0000256" key="1">
    <source>
        <dbReference type="ARBA" id="ARBA00022729"/>
    </source>
</evidence>
<feature type="compositionally biased region" description="Low complexity" evidence="6">
    <location>
        <begin position="368"/>
        <end position="382"/>
    </location>
</feature>
<dbReference type="PANTHER" id="PTHR23345:SF15">
    <property type="entry name" value="VITELLOGENIN 1-RELATED"/>
    <property type="match status" value="1"/>
</dbReference>
<dbReference type="Gene3D" id="1.25.10.20">
    <property type="entry name" value="Vitellinogen, superhelical"/>
    <property type="match status" value="1"/>
</dbReference>
<dbReference type="SUPFAM" id="SSF56968">
    <property type="entry name" value="Lipovitellin-phosvitin complex, beta-sheet shell regions"/>
    <property type="match status" value="2"/>
</dbReference>
<feature type="region of interest" description="Disordered" evidence="6">
    <location>
        <begin position="335"/>
        <end position="403"/>
    </location>
</feature>
<accession>A0AAW1AAW1</accession>
<dbReference type="PANTHER" id="PTHR23345">
    <property type="entry name" value="VITELLOGENIN-RELATED"/>
    <property type="match status" value="1"/>
</dbReference>
<feature type="compositionally biased region" description="Basic and acidic residues" evidence="6">
    <location>
        <begin position="1170"/>
        <end position="1181"/>
    </location>
</feature>
<evidence type="ECO:0000256" key="6">
    <source>
        <dbReference type="SAM" id="MobiDB-lite"/>
    </source>
</evidence>
<dbReference type="Pfam" id="PF00094">
    <property type="entry name" value="VWD"/>
    <property type="match status" value="1"/>
</dbReference>
<protein>
    <recommendedName>
        <fullName evidence="12">Vitellogenin</fullName>
    </recommendedName>
</protein>
<gene>
    <name evidence="10" type="ORF">QLX08_002363</name>
</gene>
<feature type="compositionally biased region" description="Basic and acidic residues" evidence="6">
    <location>
        <begin position="335"/>
        <end position="346"/>
    </location>
</feature>
<evidence type="ECO:0008006" key="12">
    <source>
        <dbReference type="Google" id="ProtNLM"/>
    </source>
</evidence>
<evidence type="ECO:0000259" key="8">
    <source>
        <dbReference type="PROSITE" id="PS51211"/>
    </source>
</evidence>
<evidence type="ECO:0000256" key="2">
    <source>
        <dbReference type="ARBA" id="ARBA00022761"/>
    </source>
</evidence>
<dbReference type="Proteomes" id="UP001432146">
    <property type="component" value="Unassembled WGS sequence"/>
</dbReference>
<feature type="domain" description="Vitellogenin" evidence="8">
    <location>
        <begin position="22"/>
        <end position="812"/>
    </location>
</feature>
<dbReference type="InterPro" id="IPR001846">
    <property type="entry name" value="VWF_type-D"/>
</dbReference>
<evidence type="ECO:0000259" key="9">
    <source>
        <dbReference type="PROSITE" id="PS51233"/>
    </source>
</evidence>
<evidence type="ECO:0000256" key="3">
    <source>
        <dbReference type="ARBA" id="ARBA00023157"/>
    </source>
</evidence>
<keyword evidence="1 7" id="KW-0732">Signal</keyword>
<comment type="caution">
    <text evidence="10">The sequence shown here is derived from an EMBL/GenBank/DDBJ whole genome shotgun (WGS) entry which is preliminary data.</text>
</comment>
<dbReference type="InterPro" id="IPR050733">
    <property type="entry name" value="Vitellogenin/Apolipophorin"/>
</dbReference>
<dbReference type="InterPro" id="IPR011030">
    <property type="entry name" value="Lipovitellin_superhlx_dom"/>
</dbReference>
<dbReference type="InterPro" id="IPR001747">
    <property type="entry name" value="Vitellogenin_N"/>
</dbReference>
<dbReference type="SMART" id="SM00216">
    <property type="entry name" value="VWD"/>
    <property type="match status" value="1"/>
</dbReference>
<comment type="caution">
    <text evidence="5">Lacks conserved residue(s) required for the propagation of feature annotation.</text>
</comment>
<dbReference type="InterPro" id="IPR015816">
    <property type="entry name" value="Vitellinogen_b-sht_N"/>
</dbReference>
<dbReference type="SMART" id="SM01169">
    <property type="entry name" value="DUF1943"/>
    <property type="match status" value="1"/>
</dbReference>
<evidence type="ECO:0000256" key="5">
    <source>
        <dbReference type="PROSITE-ProRule" id="PRU00557"/>
    </source>
</evidence>
<dbReference type="PROSITE" id="PS51211">
    <property type="entry name" value="VITELLOGENIN"/>
    <property type="match status" value="1"/>
</dbReference>
<dbReference type="Pfam" id="PF01347">
    <property type="entry name" value="Vitellogenin_N"/>
    <property type="match status" value="1"/>
</dbReference>
<dbReference type="Gene3D" id="2.30.230.10">
    <property type="entry name" value="Lipovitellin, beta-sheet shell regions, chain A"/>
    <property type="match status" value="1"/>
</dbReference>
<keyword evidence="4" id="KW-0325">Glycoprotein</keyword>
<keyword evidence="11" id="KW-1185">Reference proteome</keyword>
<dbReference type="InterPro" id="IPR015255">
    <property type="entry name" value="Vitellinogen_open_b-sht"/>
</dbReference>
<dbReference type="SMART" id="SM00638">
    <property type="entry name" value="LPD_N"/>
    <property type="match status" value="1"/>
</dbReference>
<evidence type="ECO:0000256" key="4">
    <source>
        <dbReference type="ARBA" id="ARBA00023180"/>
    </source>
</evidence>
<dbReference type="EMBL" id="JAWNGG020000032">
    <property type="protein sequence ID" value="KAK9307179.1"/>
    <property type="molecule type" value="Genomic_DNA"/>
</dbReference>
<dbReference type="SUPFAM" id="SSF48431">
    <property type="entry name" value="Lipovitellin-phosvitin complex, superhelical domain"/>
    <property type="match status" value="1"/>
</dbReference>
<feature type="signal peptide" evidence="7">
    <location>
        <begin position="1"/>
        <end position="16"/>
    </location>
</feature>
<keyword evidence="3" id="KW-1015">Disulfide bond</keyword>
<dbReference type="Gene3D" id="2.20.80.10">
    <property type="entry name" value="Lipovitellin-phosvitin complex, chain A, domain 4"/>
    <property type="match status" value="1"/>
</dbReference>
<feature type="chain" id="PRO_5043799701" description="Vitellogenin" evidence="7">
    <location>
        <begin position="17"/>
        <end position="1778"/>
    </location>
</feature>
<evidence type="ECO:0000313" key="10">
    <source>
        <dbReference type="EMBL" id="KAK9307179.1"/>
    </source>
</evidence>
<dbReference type="Pfam" id="PF09172">
    <property type="entry name" value="Vit_open_b-sht"/>
    <property type="match status" value="1"/>
</dbReference>
<dbReference type="InterPro" id="IPR015819">
    <property type="entry name" value="Lipid_transp_b-sht_shell"/>
</dbReference>
<reference evidence="10 11" key="1">
    <citation type="submission" date="2024-05" db="EMBL/GenBank/DDBJ databases">
        <title>The nuclear and mitochondrial genome assemblies of Tetragonisca angustula (Apidae: Meliponini), a tiny yet remarkable pollinator in the Neotropics.</title>
        <authorList>
            <person name="Ferrari R."/>
            <person name="Ricardo P.C."/>
            <person name="Dias F.C."/>
            <person name="Araujo N.S."/>
            <person name="Soares D.O."/>
            <person name="Zhou Q.-S."/>
            <person name="Zhu C.-D."/>
            <person name="Coutinho L."/>
            <person name="Airas M.C."/>
            <person name="Batista T.M."/>
        </authorList>
    </citation>
    <scope>NUCLEOTIDE SEQUENCE [LARGE SCALE GENOMIC DNA]</scope>
    <source>
        <strain evidence="10">ASF017062</strain>
        <tissue evidence="10">Abdomen</tissue>
    </source>
</reference>
<feature type="domain" description="VWFD" evidence="9">
    <location>
        <begin position="1451"/>
        <end position="1643"/>
    </location>
</feature>
<keyword evidence="2" id="KW-0758">Storage protein</keyword>
<evidence type="ECO:0000256" key="7">
    <source>
        <dbReference type="SAM" id="SignalP"/>
    </source>
</evidence>
<evidence type="ECO:0000313" key="11">
    <source>
        <dbReference type="Proteomes" id="UP001432146"/>
    </source>
</evidence>
<organism evidence="10 11">
    <name type="scientific">Tetragonisca angustula</name>
    <dbReference type="NCBI Taxonomy" id="166442"/>
    <lineage>
        <taxon>Eukaryota</taxon>
        <taxon>Metazoa</taxon>
        <taxon>Ecdysozoa</taxon>
        <taxon>Arthropoda</taxon>
        <taxon>Hexapoda</taxon>
        <taxon>Insecta</taxon>
        <taxon>Pterygota</taxon>
        <taxon>Neoptera</taxon>
        <taxon>Endopterygota</taxon>
        <taxon>Hymenoptera</taxon>
        <taxon>Apocrita</taxon>
        <taxon>Aculeata</taxon>
        <taxon>Apoidea</taxon>
        <taxon>Anthophila</taxon>
        <taxon>Apidae</taxon>
        <taxon>Tetragonisca</taxon>
    </lineage>
</organism>
<name>A0AAW1AAW1_9HYME</name>
<dbReference type="FunFam" id="1.25.10.20:FF:000003">
    <property type="entry name" value="Vitellogenin C"/>
    <property type="match status" value="1"/>
</dbReference>
<proteinExistence type="predicted"/>
<feature type="region of interest" description="Disordered" evidence="6">
    <location>
        <begin position="1151"/>
        <end position="1181"/>
    </location>
</feature>
<dbReference type="GO" id="GO:0045735">
    <property type="term" value="F:nutrient reservoir activity"/>
    <property type="evidence" value="ECO:0007669"/>
    <property type="project" value="UniProtKB-KW"/>
</dbReference>
<feature type="compositionally biased region" description="Polar residues" evidence="6">
    <location>
        <begin position="358"/>
        <end position="367"/>
    </location>
</feature>
<sequence length="1778" mass="200207">MWLPLTILLFAGLISADHHHGWNIGNEYTYLVRSRTMTNLGELSDQQVGLLMKGLLTVQAKDRQTLAAKFWKGEYARIQSSWSDGWDTEISDQMLELRDLPISGKPFEIKLKDGLITDMIVDRNTPTWEVNILKSIVSQLQVDTSGEDALSTNDRQIPTEELPYGNFRKMEDSVGGKCEVRYDVMPMSEHLIREKPQLAPMPTLWNKGTLIEILKTKNFDNCDQRINYQFGITGNSFWEAGSNRNGKFFSKSSTSRIVVSGSLRSFTVQSSTTTSKLLVGPRFYDEKNGLLASKMNITLADVKETRNDLPSPSNPESTGNLVYVYSNPFSDMEERRIGKQDSRNRLASDSVSSVSSSEEATNNLNPRSVSSSSSSSSSSISSSEEDKNFWQPKPTLKDAPQNPLLPMFIGFKGKHIGRSDEMDVVSSSKELISQIANELEDPSNIPNQETLEKFTILSSLVRTMNLEQIEEVGRSVRVSSDDLKANDRTQAVKQNAWSLWKDAVTQAGTGPALLAIKHWIENKEIQNLQAMDILSRLPKTARTPTDQYIRELFKLTTTESMNEDKLLKSAAIVALSELIHNAQVNKRTIHNNYPVHTFGRLTSKHDRSVQDEWIPHLSRELKKAVENKDSIMIQTMIVALGKIGDPKILSVFEPYLEGKQPMTTFQRTMMVAALGKLADTHPKLARSILYKVYLNTMEHHDLRCTAVFLLMKTDPPLSMLQRMAEFTNTDTSRHVNSAVKTTLENIATLKHLEWQSMAKKARAVKSLLAGNDNSFRFSRGFTSDMINNERNIIVRTILNFIGSDDSLIPKAVYFATFSTFGDFKLPPTEVIAMISSVRSLMDFVMKDRQNDDTMKMAAEKIAEELNIIADEAVPLEGNVMWDVKYITRFLPFNSDTLRRLPMTIAKLMMNIREGKFVNLNRLESYDIALSLPTETGLPFVHTFNIPVLFRMAGTVQAELKAGNSVAAKNSLRLVHAKKIQGRIGFVTPFDHQQLIAGIDLNFQMFAPLKWSMNLNTPKRSFEMKLWPMKGEEKARLLHYSVVPFTAIHDILSLRPLLTEKTTQRVRPENLKTVTIPDSDSGSKIKINMETIATDELLDLKNLDMDKWINMLMNPWSMDNDNYRNVNVFVNAKRDLVEPVVLTVSTERVELSPDDNNDNAAWTSKALAMEPSDKESRSEARKKQMLTEAARGIRSAMSTVIDAHLHVPDELKTTLTIATANSNVEKKGRTLLYMRNSMDRSGRTPTTVELCAAAQAKATPNGTPFSDQATQTRSKLDLDVDVRVGSSCSEGEQITVNGKATQTKNLSEQIKKSALMKECQRQMEQGNRMLRACQNVATLSMILDELNLTVNMQSRNVATLITEMFSRMRNTKLLSIQSDLKTLENADRSKIDIRAKLSDDLKKIDLSVRSPVMDLELNDIGVLALGISTDDALMAAENAMDIRNSWFNRDEPSCVLDRTKTQTFDGKEYPMRLGNCWHVAMTTFPRLNPLNSEEKMRIPKDSSVSILVRDTENGQKEVKVLLRNTKIHLVPTSVLPTAIVNEQTVSVTDDHTYQERQGDRVLFEILKLNDKSLQLVSDHFDINLIFDGERVLIKASDKYRSAVRGLCGNFDNEAINDFTGPKSCTLRKPEQFVASYALTKQQCEGESMEIARSTMNHDCVRETRNMPSNVISDIESGRQTIEKGHLGRQQSGEKRCSIHKTHVTEHDNKLCFSMRPVLSCAPGCSSNETKSKTYEFHCMERNPASMSLKKRIEKGANPDLSQKPVTTTKIMNIPLACNA</sequence>
<dbReference type="GO" id="GO:0005319">
    <property type="term" value="F:lipid transporter activity"/>
    <property type="evidence" value="ECO:0007669"/>
    <property type="project" value="InterPro"/>
</dbReference>
<dbReference type="PROSITE" id="PS51233">
    <property type="entry name" value="VWFD"/>
    <property type="match status" value="1"/>
</dbReference>
<feature type="compositionally biased region" description="Low complexity" evidence="6">
    <location>
        <begin position="348"/>
        <end position="357"/>
    </location>
</feature>